<dbReference type="AlphaFoldDB" id="A0A3P3XUA0"/>
<organism evidence="2">
    <name type="scientific">uncultured spirochete</name>
    <dbReference type="NCBI Taxonomy" id="156406"/>
    <lineage>
        <taxon>Bacteria</taxon>
        <taxon>Pseudomonadati</taxon>
        <taxon>Spirochaetota</taxon>
        <taxon>Spirochaetia</taxon>
        <taxon>Spirochaetales</taxon>
        <taxon>environmental samples</taxon>
    </lineage>
</organism>
<gene>
    <name evidence="2" type="ORF">SPIRO4BDMA_70081</name>
</gene>
<proteinExistence type="predicted"/>
<dbReference type="GO" id="GO:0016787">
    <property type="term" value="F:hydrolase activity"/>
    <property type="evidence" value="ECO:0007669"/>
    <property type="project" value="InterPro"/>
</dbReference>
<sequence>MADMFLALADIHGETEMLERILKENPHTKGIFVAGDLTNFGKEKEAERIISVFSRVATNAALFFVAGNCDTSGARHFFEKQPGYLEQKCFTLAMGRGEQKTPDEIIRIIGCGGGLRHTGLTPFEISDKELESGLRRAYEHCVTEEHKNAIPLKATTHPLIVLTHTPPRDSFADMRHMKHLGSAAFASMLYEYEPLLWICGHIHESRGAQWEDRTLVVNPGPAAHGSYAQILVEQKPRGLHAVAELRAL</sequence>
<evidence type="ECO:0000313" key="2">
    <source>
        <dbReference type="EMBL" id="SLM19659.1"/>
    </source>
</evidence>
<dbReference type="Pfam" id="PF00149">
    <property type="entry name" value="Metallophos"/>
    <property type="match status" value="1"/>
</dbReference>
<dbReference type="InterPro" id="IPR029052">
    <property type="entry name" value="Metallo-depent_PP-like"/>
</dbReference>
<dbReference type="EMBL" id="FWDO01000007">
    <property type="protein sequence ID" value="SLM19659.1"/>
    <property type="molecule type" value="Genomic_DNA"/>
</dbReference>
<dbReference type="PANTHER" id="PTHR37523">
    <property type="entry name" value="METALLOPHOSPHOESTERASE"/>
    <property type="match status" value="1"/>
</dbReference>
<name>A0A3P3XUA0_9SPIR</name>
<dbReference type="PANTHER" id="PTHR37523:SF1">
    <property type="entry name" value="CALCINEURIN-LIKE PHOSPHOESTERASE DOMAIN-CONTAINING PROTEIN"/>
    <property type="match status" value="1"/>
</dbReference>
<evidence type="ECO:0000259" key="1">
    <source>
        <dbReference type="Pfam" id="PF00149"/>
    </source>
</evidence>
<dbReference type="SUPFAM" id="SSF56300">
    <property type="entry name" value="Metallo-dependent phosphatases"/>
    <property type="match status" value="1"/>
</dbReference>
<dbReference type="Gene3D" id="3.60.21.10">
    <property type="match status" value="1"/>
</dbReference>
<protein>
    <submittedName>
        <fullName evidence="2">Putative Metallophosphoesterase, Calcineurin-like family</fullName>
    </submittedName>
</protein>
<feature type="domain" description="Calcineurin-like phosphoesterase" evidence="1">
    <location>
        <begin position="5"/>
        <end position="204"/>
    </location>
</feature>
<reference evidence="2" key="1">
    <citation type="submission" date="2017-02" db="EMBL/GenBank/DDBJ databases">
        <authorList>
            <person name="Regsiter A."/>
            <person name="William W."/>
        </authorList>
    </citation>
    <scope>NUCLEOTIDE SEQUENCE</scope>
    <source>
        <strain evidence="2">BdmA 4</strain>
    </source>
</reference>
<dbReference type="InterPro" id="IPR004843">
    <property type="entry name" value="Calcineurin-like_PHP"/>
</dbReference>
<accession>A0A3P3XUA0</accession>